<keyword evidence="2" id="KW-0547">Nucleotide-binding</keyword>
<evidence type="ECO:0000313" key="6">
    <source>
        <dbReference type="EMBL" id="KAL1494370.1"/>
    </source>
</evidence>
<dbReference type="InterPro" id="IPR013079">
    <property type="entry name" value="6Phosfructo_kin"/>
</dbReference>
<evidence type="ECO:0000256" key="3">
    <source>
        <dbReference type="ARBA" id="ARBA00022840"/>
    </source>
</evidence>
<dbReference type="PANTHER" id="PTHR10606">
    <property type="entry name" value="6-PHOSPHOFRUCTO-2-KINASE/FRUCTOSE-2,6-BISPHOSPHATASE"/>
    <property type="match status" value="1"/>
</dbReference>
<feature type="binding site" evidence="4">
    <location>
        <position position="308"/>
    </location>
    <ligand>
        <name>substrate</name>
    </ligand>
</feature>
<dbReference type="GO" id="GO:0005524">
    <property type="term" value="F:ATP binding"/>
    <property type="evidence" value="ECO:0007669"/>
    <property type="project" value="UniProtKB-KW"/>
</dbReference>
<reference evidence="6 7" key="1">
    <citation type="submission" date="2024-05" db="EMBL/GenBank/DDBJ databases">
        <title>Genetic variation in Jamaican populations of the coffee berry borer (Hypothenemus hampei).</title>
        <authorList>
            <person name="Errbii M."/>
            <person name="Myrie A."/>
        </authorList>
    </citation>
    <scope>NUCLEOTIDE SEQUENCE [LARGE SCALE GENOMIC DNA]</scope>
    <source>
        <strain evidence="6">JA-Hopewell-2020-01-JO</strain>
        <tissue evidence="6">Whole body</tissue>
    </source>
</reference>
<keyword evidence="3" id="KW-0067">ATP-binding</keyword>
<evidence type="ECO:0000256" key="2">
    <source>
        <dbReference type="ARBA" id="ARBA00022741"/>
    </source>
</evidence>
<dbReference type="PANTHER" id="PTHR10606:SF65">
    <property type="entry name" value="6-PHOSPHOFRUCTO-2-KINASE_FRUCTOSE-2, 6-BISPHOSPHATASE-LIKE PROTEIN"/>
    <property type="match status" value="1"/>
</dbReference>
<dbReference type="Pfam" id="PF01591">
    <property type="entry name" value="6PF2K"/>
    <property type="match status" value="1"/>
</dbReference>
<dbReference type="SMART" id="SM00855">
    <property type="entry name" value="PGAM"/>
    <property type="match status" value="1"/>
</dbReference>
<organism evidence="6 7">
    <name type="scientific">Hypothenemus hampei</name>
    <name type="common">Coffee berry borer</name>
    <dbReference type="NCBI Taxonomy" id="57062"/>
    <lineage>
        <taxon>Eukaryota</taxon>
        <taxon>Metazoa</taxon>
        <taxon>Ecdysozoa</taxon>
        <taxon>Arthropoda</taxon>
        <taxon>Hexapoda</taxon>
        <taxon>Insecta</taxon>
        <taxon>Pterygota</taxon>
        <taxon>Neoptera</taxon>
        <taxon>Endopterygota</taxon>
        <taxon>Coleoptera</taxon>
        <taxon>Polyphaga</taxon>
        <taxon>Cucujiformia</taxon>
        <taxon>Curculionidae</taxon>
        <taxon>Scolytinae</taxon>
        <taxon>Hypothenemus</taxon>
    </lineage>
</organism>
<dbReference type="GO" id="GO:0016791">
    <property type="term" value="F:phosphatase activity"/>
    <property type="evidence" value="ECO:0007669"/>
    <property type="project" value="UniProtKB-ARBA"/>
</dbReference>
<evidence type="ECO:0000313" key="7">
    <source>
        <dbReference type="Proteomes" id="UP001566132"/>
    </source>
</evidence>
<accession>A0ABD1EI36</accession>
<proteinExistence type="inferred from homology"/>
<dbReference type="AlphaFoldDB" id="A0ABD1EI36"/>
<name>A0ABD1EI36_HYPHA</name>
<evidence type="ECO:0000256" key="1">
    <source>
        <dbReference type="ARBA" id="ARBA00008408"/>
    </source>
</evidence>
<feature type="domain" description="6-phosphofructo-2-kinase" evidence="5">
    <location>
        <begin position="33"/>
        <end position="240"/>
    </location>
</feature>
<dbReference type="InterPro" id="IPR003094">
    <property type="entry name" value="6Pfruct_kin"/>
</dbReference>
<dbReference type="InterPro" id="IPR013078">
    <property type="entry name" value="His_Pase_superF_clade-1"/>
</dbReference>
<keyword evidence="7" id="KW-1185">Reference proteome</keyword>
<protein>
    <recommendedName>
        <fullName evidence="5">6-phosphofructo-2-kinase domain-containing protein</fullName>
    </recommendedName>
</protein>
<comment type="caution">
    <text evidence="6">The sequence shown here is derived from an EMBL/GenBank/DDBJ whole genome shotgun (WGS) entry which is preliminary data.</text>
</comment>
<evidence type="ECO:0000256" key="4">
    <source>
        <dbReference type="PIRSR" id="PIRSR613078-2"/>
    </source>
</evidence>
<dbReference type="InterPro" id="IPR027417">
    <property type="entry name" value="P-loop_NTPase"/>
</dbReference>
<dbReference type="Gene3D" id="3.40.50.1240">
    <property type="entry name" value="Phosphoglycerate mutase-like"/>
    <property type="match status" value="1"/>
</dbReference>
<dbReference type="CDD" id="cd07067">
    <property type="entry name" value="HP_PGM_like"/>
    <property type="match status" value="1"/>
</dbReference>
<dbReference type="Proteomes" id="UP001566132">
    <property type="component" value="Unassembled WGS sequence"/>
</dbReference>
<sequence>MELSCVDKEQHLQELIKVSGAQSGPATKKGQLCQFSPLLVAMVGLPGRGKSLLAKRLCRYLNYIGDTCKVYDISDYRRRHIKQYASHEMFRADNLPAWRIRQQSFREALEEACEWLQGTGHQVAVLDGPNVSRAQRQEIYDLAHGRLGFRVMFIECVCEDPVLLERNFKEILQYSADYRDMATEEALKDLTFKMAHYKAQYESPTLGSIWELPCPMVKLLDGSEGGVIAHGVTGVREGKILAYISTPKPYQQTLYFSRHGESEYNVIGRIGGDAALSPRGRMYAQSLAKHIHALNLPSLQVWTSTLQRTKATSELINAPQQHLHELDEIWSGECESLSYEELQDRFPKELALRDREKLKYRYPQGESYVDVMQRLVPILMQLECETNVLTVSHQAVLRCILGYFLETLPEEIPYVHVPLHTIIKITLQGYNYNMETIKMPIECVNTTRAKPLNCSENRTAEDALLTLPAHFESVASLNGTLTTCT</sequence>
<dbReference type="SUPFAM" id="SSF52540">
    <property type="entry name" value="P-loop containing nucleoside triphosphate hydrolases"/>
    <property type="match status" value="1"/>
</dbReference>
<dbReference type="EMBL" id="JBDJPC010000007">
    <property type="protein sequence ID" value="KAL1494370.1"/>
    <property type="molecule type" value="Genomic_DNA"/>
</dbReference>
<dbReference type="Gene3D" id="3.40.50.300">
    <property type="entry name" value="P-loop containing nucleotide triphosphate hydrolases"/>
    <property type="match status" value="1"/>
</dbReference>
<gene>
    <name evidence="6" type="ORF">ABEB36_009979</name>
</gene>
<dbReference type="SUPFAM" id="SSF53254">
    <property type="entry name" value="Phosphoglycerate mutase-like"/>
    <property type="match status" value="1"/>
</dbReference>
<dbReference type="PIRSF" id="PIRSF000709">
    <property type="entry name" value="6PFK_2-Ptase"/>
    <property type="match status" value="1"/>
</dbReference>
<evidence type="ECO:0000259" key="5">
    <source>
        <dbReference type="Pfam" id="PF01591"/>
    </source>
</evidence>
<dbReference type="Pfam" id="PF00300">
    <property type="entry name" value="His_Phos_1"/>
    <property type="match status" value="1"/>
</dbReference>
<dbReference type="PRINTS" id="PR00991">
    <property type="entry name" value="6PFRUCTKNASE"/>
</dbReference>
<dbReference type="InterPro" id="IPR029033">
    <property type="entry name" value="His_PPase_superfam"/>
</dbReference>
<feature type="binding site" evidence="4">
    <location>
        <begin position="258"/>
        <end position="265"/>
    </location>
    <ligand>
        <name>substrate</name>
    </ligand>
</feature>
<comment type="similarity">
    <text evidence="1">In the C-terminal section; belongs to the phosphoglycerate mutase family.</text>
</comment>